<evidence type="ECO:0000256" key="2">
    <source>
        <dbReference type="ARBA" id="ARBA00022679"/>
    </source>
</evidence>
<evidence type="ECO:0000256" key="1">
    <source>
        <dbReference type="ARBA" id="ARBA00022603"/>
    </source>
</evidence>
<dbReference type="Gene3D" id="3.40.50.150">
    <property type="entry name" value="Vaccinia Virus protein VP39"/>
    <property type="match status" value="1"/>
</dbReference>
<reference evidence="4 6" key="2">
    <citation type="submission" date="2021-03" db="EMBL/GenBank/DDBJ databases">
        <authorList>
            <person name="Li Y."/>
            <person name="Li S."/>
            <person name="Chen M."/>
            <person name="Peng G."/>
            <person name="Tan Z."/>
            <person name="An Q."/>
        </authorList>
    </citation>
    <scope>NUCLEOTIDE SEQUENCE [LARGE SCALE GENOMIC DNA]</scope>
    <source>
        <strain evidence="4 6">Ola 51</strain>
    </source>
</reference>
<dbReference type="GO" id="GO:0032259">
    <property type="term" value="P:methylation"/>
    <property type="evidence" value="ECO:0007669"/>
    <property type="project" value="UniProtKB-KW"/>
</dbReference>
<dbReference type="SUPFAM" id="SSF53335">
    <property type="entry name" value="S-adenosyl-L-methionine-dependent methyltransferases"/>
    <property type="match status" value="1"/>
</dbReference>
<dbReference type="PANTHER" id="PTHR44942:SF4">
    <property type="entry name" value="METHYLTRANSFERASE TYPE 11 DOMAIN-CONTAINING PROTEIN"/>
    <property type="match status" value="1"/>
</dbReference>
<dbReference type="RefSeq" id="WP_064564059.1">
    <property type="nucleotide sequence ID" value="NZ_CP014007.2"/>
</dbReference>
<evidence type="ECO:0000313" key="7">
    <source>
        <dbReference type="Proteomes" id="UP000182314"/>
    </source>
</evidence>
<dbReference type="EMBL" id="CP014007">
    <property type="protein sequence ID" value="ANI81545.1"/>
    <property type="molecule type" value="Genomic_DNA"/>
</dbReference>
<organism evidence="5 7">
    <name type="scientific">Kosakonia oryzae</name>
    <dbReference type="NCBI Taxonomy" id="497725"/>
    <lineage>
        <taxon>Bacteria</taxon>
        <taxon>Pseudomonadati</taxon>
        <taxon>Pseudomonadota</taxon>
        <taxon>Gammaproteobacteria</taxon>
        <taxon>Enterobacterales</taxon>
        <taxon>Enterobacteriaceae</taxon>
        <taxon>Kosakonia</taxon>
    </lineage>
</organism>
<dbReference type="Proteomes" id="UP000078227">
    <property type="component" value="Chromosome"/>
</dbReference>
<gene>
    <name evidence="4" type="ORF">AWR26_05040</name>
    <name evidence="5" type="ORF">SAMN05216286_3300</name>
</gene>
<dbReference type="KEGG" id="kor:AWR26_05040"/>
<dbReference type="AlphaFoldDB" id="A0AA94H4Z9"/>
<dbReference type="InterPro" id="IPR041698">
    <property type="entry name" value="Methyltransf_25"/>
</dbReference>
<dbReference type="Pfam" id="PF13649">
    <property type="entry name" value="Methyltransf_25"/>
    <property type="match status" value="1"/>
</dbReference>
<dbReference type="Proteomes" id="UP000182314">
    <property type="component" value="Unassembled WGS sequence"/>
</dbReference>
<accession>A0AA94H4Z9</accession>
<feature type="domain" description="Methyltransferase" evidence="3">
    <location>
        <begin position="39"/>
        <end position="124"/>
    </location>
</feature>
<proteinExistence type="predicted"/>
<evidence type="ECO:0000259" key="3">
    <source>
        <dbReference type="Pfam" id="PF13649"/>
    </source>
</evidence>
<name>A0AA94H4Z9_9ENTR</name>
<dbReference type="PANTHER" id="PTHR44942">
    <property type="entry name" value="METHYLTRANSF_11 DOMAIN-CONTAINING PROTEIN"/>
    <property type="match status" value="1"/>
</dbReference>
<dbReference type="EMBL" id="FOKO01000004">
    <property type="protein sequence ID" value="SFC80849.1"/>
    <property type="molecule type" value="Genomic_DNA"/>
</dbReference>
<protein>
    <submittedName>
        <fullName evidence="4">Class I SAM-dependent methyltransferase</fullName>
    </submittedName>
    <submittedName>
        <fullName evidence="5">Methyltransferase domain-containing protein</fullName>
    </submittedName>
</protein>
<evidence type="ECO:0000313" key="5">
    <source>
        <dbReference type="EMBL" id="SFC80849.1"/>
    </source>
</evidence>
<sequence length="251" mass="28677">MEQFNKNAKAYDKIRSKITYPQTLYRYLAERAPATSAALDIGCGNGVSSIRLKDYFSYVEGCDLGEALIERARVNYPELSFTVSPAETFSPGRTFDLITSATSFYWMDRKAVLTNLKSWLRPEGLFCAYRYDVPIIYGPLRDYIEKELVTHWAAHRDPRLIQYDDTLELMRDCPHLQDARREAFANILFLSAEEVALFFLSTSYASRFIELEGGETYRNNFVEKVMSIGGSEPIAVNFDIHAFSATYLPAN</sequence>
<dbReference type="CDD" id="cd02440">
    <property type="entry name" value="AdoMet_MTases"/>
    <property type="match status" value="1"/>
</dbReference>
<dbReference type="InterPro" id="IPR051052">
    <property type="entry name" value="Diverse_substrate_MTase"/>
</dbReference>
<evidence type="ECO:0000313" key="4">
    <source>
        <dbReference type="EMBL" id="ANI81545.1"/>
    </source>
</evidence>
<keyword evidence="6" id="KW-1185">Reference proteome</keyword>
<keyword evidence="2" id="KW-0808">Transferase</keyword>
<evidence type="ECO:0000313" key="6">
    <source>
        <dbReference type="Proteomes" id="UP000078227"/>
    </source>
</evidence>
<keyword evidence="1 5" id="KW-0489">Methyltransferase</keyword>
<dbReference type="InterPro" id="IPR029063">
    <property type="entry name" value="SAM-dependent_MTases_sf"/>
</dbReference>
<dbReference type="GO" id="GO:0008168">
    <property type="term" value="F:methyltransferase activity"/>
    <property type="evidence" value="ECO:0007669"/>
    <property type="project" value="UniProtKB-KW"/>
</dbReference>
<reference evidence="5 7" key="1">
    <citation type="submission" date="2016-10" db="EMBL/GenBank/DDBJ databases">
        <authorList>
            <person name="Varghese N."/>
            <person name="Submissions S."/>
        </authorList>
    </citation>
    <scope>NUCLEOTIDE SEQUENCE [LARGE SCALE GENOMIC DNA]</scope>
    <source>
        <strain evidence="5 7">CGMCC 1.7012</strain>
    </source>
</reference>